<dbReference type="AlphaFoldDB" id="A0A494Y7Z4"/>
<dbReference type="OrthoDB" id="9009412at2"/>
<gene>
    <name evidence="1" type="ORF">D7S86_08070</name>
</gene>
<evidence type="ECO:0000313" key="1">
    <source>
        <dbReference type="EMBL" id="RKP56751.1"/>
    </source>
</evidence>
<sequence length="112" mass="13057">MVRHAYLHLPYIVSLYSTGERVDAKWRVQQGYMVPMLAVKRVAEVVATKVAKAAKYQKCDALWLLITVDFWNPAQDQEIEWPQDERIDFGPFERILIYKPAYGQVVEVPRFG</sequence>
<accession>A0A494Y7Z4</accession>
<name>A0A494Y7Z4_9BURK</name>
<dbReference type="EMBL" id="RBZU01000003">
    <property type="protein sequence ID" value="RKP56751.1"/>
    <property type="molecule type" value="Genomic_DNA"/>
</dbReference>
<dbReference type="Proteomes" id="UP000270342">
    <property type="component" value="Unassembled WGS sequence"/>
</dbReference>
<comment type="caution">
    <text evidence="1">The sequence shown here is derived from an EMBL/GenBank/DDBJ whole genome shotgun (WGS) entry which is preliminary data.</text>
</comment>
<protein>
    <submittedName>
        <fullName evidence="1">Uncharacterized protein</fullName>
    </submittedName>
</protein>
<evidence type="ECO:0000313" key="2">
    <source>
        <dbReference type="Proteomes" id="UP000270342"/>
    </source>
</evidence>
<keyword evidence="2" id="KW-1185">Reference proteome</keyword>
<organism evidence="1 2">
    <name type="scientific">Pararobbsia silviterrae</name>
    <dbReference type="NCBI Taxonomy" id="1792498"/>
    <lineage>
        <taxon>Bacteria</taxon>
        <taxon>Pseudomonadati</taxon>
        <taxon>Pseudomonadota</taxon>
        <taxon>Betaproteobacteria</taxon>
        <taxon>Burkholderiales</taxon>
        <taxon>Burkholderiaceae</taxon>
        <taxon>Pararobbsia</taxon>
    </lineage>
</organism>
<reference evidence="1 2" key="1">
    <citation type="submission" date="2018-10" db="EMBL/GenBank/DDBJ databases">
        <title>Robbsia sp. DHC34, isolated from soil.</title>
        <authorList>
            <person name="Gao Z.-H."/>
            <person name="Qiu L.-H."/>
        </authorList>
    </citation>
    <scope>NUCLEOTIDE SEQUENCE [LARGE SCALE GENOMIC DNA]</scope>
    <source>
        <strain evidence="1 2">DHC34</strain>
    </source>
</reference>
<proteinExistence type="predicted"/>